<evidence type="ECO:0000256" key="12">
    <source>
        <dbReference type="ARBA" id="ARBA00054976"/>
    </source>
</evidence>
<keyword evidence="13" id="KW-0963">Cytoplasm</keyword>
<evidence type="ECO:0000256" key="9">
    <source>
        <dbReference type="ARBA" id="ARBA00023315"/>
    </source>
</evidence>
<dbReference type="Pfam" id="PF01960">
    <property type="entry name" value="ArgJ"/>
    <property type="match status" value="1"/>
</dbReference>
<dbReference type="NCBIfam" id="NF003802">
    <property type="entry name" value="PRK05388.1"/>
    <property type="match status" value="1"/>
</dbReference>
<organism evidence="14 15">
    <name type="scientific">Tepidibacillus fermentans</name>
    <dbReference type="NCBI Taxonomy" id="1281767"/>
    <lineage>
        <taxon>Bacteria</taxon>
        <taxon>Bacillati</taxon>
        <taxon>Bacillota</taxon>
        <taxon>Bacilli</taxon>
        <taxon>Bacillales</taxon>
        <taxon>Bacillaceae</taxon>
        <taxon>Tepidibacillus</taxon>
    </lineage>
</organism>
<keyword evidence="5 13" id="KW-0028">Amino-acid biosynthesis</keyword>
<comment type="caution">
    <text evidence="14">The sequence shown here is derived from an EMBL/GenBank/DDBJ whole genome shotgun (WGS) entry which is preliminary data.</text>
</comment>
<evidence type="ECO:0000256" key="10">
    <source>
        <dbReference type="ARBA" id="ARBA00048372"/>
    </source>
</evidence>
<comment type="catalytic activity">
    <reaction evidence="11 13">
        <text>N(2)-acetyl-L-ornithine + L-glutamate = N-acetyl-L-glutamate + L-ornithine</text>
        <dbReference type="Rhea" id="RHEA:15349"/>
        <dbReference type="ChEBI" id="CHEBI:29985"/>
        <dbReference type="ChEBI" id="CHEBI:44337"/>
        <dbReference type="ChEBI" id="CHEBI:46911"/>
        <dbReference type="ChEBI" id="CHEBI:57805"/>
        <dbReference type="EC" id="2.3.1.35"/>
    </reaction>
</comment>
<dbReference type="InterPro" id="IPR002813">
    <property type="entry name" value="Arg_biosynth_ArgJ"/>
</dbReference>
<feature type="binding site" evidence="13">
    <location>
        <position position="405"/>
    </location>
    <ligand>
        <name>substrate</name>
    </ligand>
</feature>
<sequence>MMNQIEQEKIKIIPNGSISSPKGFKAGGIHCGIRKKKKDLGIIISDVPAASAAVYTMNIFQAAPLQVTKESLADSPYLQAVVVNSGNANAFTAEQGLWDAYEMRDAVAKTFNLSPMNVAVSSTGVIGERLPIERITAGIAKLPESLSSDNGWDFGEAILTTDTFVKSIAIEISVEGKKVIIGGTAKGSGMIHPNMATMLAFITTDANIHPDVLQKLLRDVTDQSFNMITVDGDTSTNDMVLTMANGLAENTPLDEYHPDWEVFYQGFTYVAKQLAKWIAKDGEGATKLVSVEVHGATSPMMAKAIAKKIVGSNLVKTAIYGADGNWGRIIMAIGNSGYQVDPQLIDITIGPITVLKHGLKTFYSEEKVSEALSQDEVKIHVDLHLGNCSAEAWGCDLTYEYVRINASYRT</sequence>
<keyword evidence="4 13" id="KW-0055">Arginine biosynthesis</keyword>
<comment type="subunit">
    <text evidence="3 13">Heterotetramer of two alpha and two beta chains.</text>
</comment>
<gene>
    <name evidence="13" type="primary">argJ</name>
    <name evidence="14" type="ORF">EDD72_10525</name>
</gene>
<name>A0A4R3KIY6_9BACI</name>
<dbReference type="GO" id="GO:0005737">
    <property type="term" value="C:cytoplasm"/>
    <property type="evidence" value="ECO:0007669"/>
    <property type="project" value="UniProtKB-SubCell"/>
</dbReference>
<feature type="site" description="Involved in the stabilization of negative charge on the oxyanion by the formation of the oxyanion hole" evidence="13">
    <location>
        <position position="123"/>
    </location>
</feature>
<dbReference type="SUPFAM" id="SSF56266">
    <property type="entry name" value="DmpA/ArgJ-like"/>
    <property type="match status" value="1"/>
</dbReference>
<feature type="binding site" evidence="13">
    <location>
        <position position="197"/>
    </location>
    <ligand>
        <name>substrate</name>
    </ligand>
</feature>
<feature type="binding site" evidence="13">
    <location>
        <position position="160"/>
    </location>
    <ligand>
        <name>substrate</name>
    </ligand>
</feature>
<keyword evidence="8 13" id="KW-0511">Multifunctional enzyme</keyword>
<comment type="pathway">
    <text evidence="13">Amino-acid biosynthesis; L-arginine biosynthesis; N(2)-acetyl-L-ornithine from L-glutamate: step 1/4.</text>
</comment>
<feature type="site" description="Involved in the stabilization of negative charge on the oxyanion by the formation of the oxyanion hole" evidence="13">
    <location>
        <position position="124"/>
    </location>
</feature>
<dbReference type="UniPathway" id="UPA00068">
    <property type="reaction ID" value="UER00106"/>
</dbReference>
<dbReference type="NCBIfam" id="TIGR00120">
    <property type="entry name" value="ArgJ"/>
    <property type="match status" value="1"/>
</dbReference>
<dbReference type="InterPro" id="IPR016117">
    <property type="entry name" value="ArgJ-like_dom_sf"/>
</dbReference>
<feature type="binding site" evidence="13">
    <location>
        <position position="283"/>
    </location>
    <ligand>
        <name>substrate</name>
    </ligand>
</feature>
<feature type="chain" id="PRO_5023456087" description="Arginine biosynthesis bifunctional protein ArgJ alpha chain" evidence="13">
    <location>
        <begin position="1"/>
        <end position="196"/>
    </location>
</feature>
<dbReference type="Gene3D" id="3.30.2330.10">
    <property type="entry name" value="arginine biosynthesis bifunctional protein suprefamily"/>
    <property type="match status" value="1"/>
</dbReference>
<proteinExistence type="inferred from homology"/>
<protein>
    <recommendedName>
        <fullName evidence="13">Arginine biosynthesis bifunctional protein ArgJ</fullName>
    </recommendedName>
    <domain>
        <recommendedName>
            <fullName evidence="13">Glutamate N-acetyltransferase</fullName>
            <ecNumber evidence="13">2.3.1.35</ecNumber>
        </recommendedName>
        <alternativeName>
            <fullName evidence="13">Ornithine acetyltransferase</fullName>
            <shortName evidence="13">OATase</shortName>
        </alternativeName>
        <alternativeName>
            <fullName evidence="13">Ornithine transacetylase</fullName>
        </alternativeName>
    </domain>
    <domain>
        <recommendedName>
            <fullName evidence="13">Amino-acid acetyltransferase</fullName>
            <ecNumber evidence="13">2.3.1.1</ecNumber>
        </recommendedName>
        <alternativeName>
            <fullName evidence="13">N-acetylglutamate synthase</fullName>
            <shortName evidence="13">AGSase</shortName>
        </alternativeName>
    </domain>
    <component>
        <recommendedName>
            <fullName evidence="13">Arginine biosynthesis bifunctional protein ArgJ alpha chain</fullName>
        </recommendedName>
    </component>
    <component>
        <recommendedName>
            <fullName evidence="13">Arginine biosynthesis bifunctional protein ArgJ beta chain</fullName>
        </recommendedName>
    </component>
</protein>
<dbReference type="GO" id="GO:0004358">
    <property type="term" value="F:L-glutamate N-acetyltransferase activity, acting on acetyl-L-ornithine as donor"/>
    <property type="evidence" value="ECO:0007669"/>
    <property type="project" value="UniProtKB-UniRule"/>
</dbReference>
<keyword evidence="15" id="KW-1185">Reference proteome</keyword>
<evidence type="ECO:0000313" key="14">
    <source>
        <dbReference type="EMBL" id="TCS83287.1"/>
    </source>
</evidence>
<keyword evidence="7 13" id="KW-0068">Autocatalytic cleavage</keyword>
<dbReference type="RefSeq" id="WP_424565528.1">
    <property type="nucleotide sequence ID" value="NZ_SMAB01000005.1"/>
</dbReference>
<dbReference type="AlphaFoldDB" id="A0A4R3KIY6"/>
<dbReference type="FunFam" id="3.10.20.340:FF:000001">
    <property type="entry name" value="Arginine biosynthesis bifunctional protein ArgJ, chloroplastic"/>
    <property type="match status" value="1"/>
</dbReference>
<evidence type="ECO:0000256" key="13">
    <source>
        <dbReference type="HAMAP-Rule" id="MF_01106"/>
    </source>
</evidence>
<dbReference type="EC" id="2.3.1.35" evidence="13"/>
<feature type="site" description="Cleavage; by autolysis" evidence="13">
    <location>
        <begin position="196"/>
        <end position="197"/>
    </location>
</feature>
<evidence type="ECO:0000256" key="6">
    <source>
        <dbReference type="ARBA" id="ARBA00022679"/>
    </source>
</evidence>
<dbReference type="EMBL" id="SMAB01000005">
    <property type="protein sequence ID" value="TCS83287.1"/>
    <property type="molecule type" value="Genomic_DNA"/>
</dbReference>
<keyword evidence="9 13" id="KW-0012">Acyltransferase</keyword>
<dbReference type="GO" id="GO:0006526">
    <property type="term" value="P:L-arginine biosynthetic process"/>
    <property type="evidence" value="ECO:0007669"/>
    <property type="project" value="UniProtKB-UniRule"/>
</dbReference>
<feature type="binding site" evidence="13">
    <location>
        <position position="410"/>
    </location>
    <ligand>
        <name>substrate</name>
    </ligand>
</feature>
<dbReference type="Gene3D" id="3.10.20.340">
    <property type="entry name" value="ArgJ beta chain, C-terminal domain"/>
    <property type="match status" value="1"/>
</dbReference>
<evidence type="ECO:0000256" key="1">
    <source>
        <dbReference type="ARBA" id="ARBA00004496"/>
    </source>
</evidence>
<dbReference type="PANTHER" id="PTHR23100:SF0">
    <property type="entry name" value="ARGININE BIOSYNTHESIS BIFUNCTIONAL PROTEIN ARGJ, MITOCHONDRIAL"/>
    <property type="match status" value="1"/>
</dbReference>
<keyword evidence="6 13" id="KW-0808">Transferase</keyword>
<evidence type="ECO:0000256" key="7">
    <source>
        <dbReference type="ARBA" id="ARBA00022813"/>
    </source>
</evidence>
<dbReference type="Gene3D" id="3.60.70.12">
    <property type="entry name" value="L-amino peptidase D-ALA esterase/amidase"/>
    <property type="match status" value="1"/>
</dbReference>
<dbReference type="EC" id="2.3.1.1" evidence="13"/>
<dbReference type="CDD" id="cd02152">
    <property type="entry name" value="OAT"/>
    <property type="match status" value="1"/>
</dbReference>
<accession>A0A4R3KIY6</accession>
<feature type="chain" id="PRO_5023456088" description="Arginine biosynthesis bifunctional protein ArgJ beta chain" evidence="13">
    <location>
        <begin position="197"/>
        <end position="410"/>
    </location>
</feature>
<dbReference type="Proteomes" id="UP000295788">
    <property type="component" value="Unassembled WGS sequence"/>
</dbReference>
<comment type="subcellular location">
    <subcellularLocation>
        <location evidence="1 13">Cytoplasm</location>
    </subcellularLocation>
</comment>
<comment type="pathway">
    <text evidence="13">Amino-acid biosynthesis; L-arginine biosynthesis; L-ornithine and N-acetyl-L-glutamate from L-glutamate and N(2)-acetyl-L-ornithine (cyclic): step 1/1.</text>
</comment>
<dbReference type="FunFam" id="3.60.70.12:FF:000001">
    <property type="entry name" value="Arginine biosynthesis bifunctional protein ArgJ, chloroplastic"/>
    <property type="match status" value="1"/>
</dbReference>
<dbReference type="PANTHER" id="PTHR23100">
    <property type="entry name" value="ARGININE BIOSYNTHESIS BIFUNCTIONAL PROTEIN ARGJ"/>
    <property type="match status" value="1"/>
</dbReference>
<evidence type="ECO:0000256" key="11">
    <source>
        <dbReference type="ARBA" id="ARBA00049439"/>
    </source>
</evidence>
<evidence type="ECO:0000256" key="5">
    <source>
        <dbReference type="ARBA" id="ARBA00022605"/>
    </source>
</evidence>
<evidence type="ECO:0000256" key="3">
    <source>
        <dbReference type="ARBA" id="ARBA00011475"/>
    </source>
</evidence>
<dbReference type="GO" id="GO:0006592">
    <property type="term" value="P:ornithine biosynthetic process"/>
    <property type="evidence" value="ECO:0007669"/>
    <property type="project" value="TreeGrafter"/>
</dbReference>
<evidence type="ECO:0000256" key="2">
    <source>
        <dbReference type="ARBA" id="ARBA00006774"/>
    </source>
</evidence>
<dbReference type="HAMAP" id="MF_01106">
    <property type="entry name" value="ArgJ"/>
    <property type="match status" value="1"/>
</dbReference>
<feature type="active site" description="Nucleophile" evidence="13">
    <location>
        <position position="197"/>
    </location>
</feature>
<evidence type="ECO:0000256" key="4">
    <source>
        <dbReference type="ARBA" id="ARBA00022571"/>
    </source>
</evidence>
<dbReference type="GO" id="GO:0004042">
    <property type="term" value="F:L-glutamate N-acetyltransferase activity"/>
    <property type="evidence" value="ECO:0007669"/>
    <property type="project" value="UniProtKB-UniRule"/>
</dbReference>
<dbReference type="InterPro" id="IPR042195">
    <property type="entry name" value="ArgJ_beta_C"/>
</dbReference>
<comment type="function">
    <text evidence="12 13">Catalyzes two activities which are involved in the cyclic version of arginine biosynthesis: the synthesis of N-acetylglutamate from glutamate and acetyl-CoA as the acetyl donor, and of ornithine by transacetylation between N(2)-acetylornithine and glutamate.</text>
</comment>
<comment type="similarity">
    <text evidence="2 13">Belongs to the ArgJ family.</text>
</comment>
<evidence type="ECO:0000256" key="8">
    <source>
        <dbReference type="ARBA" id="ARBA00023268"/>
    </source>
</evidence>
<reference evidence="14 15" key="1">
    <citation type="submission" date="2019-03" db="EMBL/GenBank/DDBJ databases">
        <title>Genomic Encyclopedia of Type Strains, Phase IV (KMG-IV): sequencing the most valuable type-strain genomes for metagenomic binning, comparative biology and taxonomic classification.</title>
        <authorList>
            <person name="Goeker M."/>
        </authorList>
    </citation>
    <scope>NUCLEOTIDE SEQUENCE [LARGE SCALE GENOMIC DNA]</scope>
    <source>
        <strain evidence="14 15">DSM 23802</strain>
    </source>
</reference>
<comment type="catalytic activity">
    <reaction evidence="10 13">
        <text>L-glutamate + acetyl-CoA = N-acetyl-L-glutamate + CoA + H(+)</text>
        <dbReference type="Rhea" id="RHEA:24292"/>
        <dbReference type="ChEBI" id="CHEBI:15378"/>
        <dbReference type="ChEBI" id="CHEBI:29985"/>
        <dbReference type="ChEBI" id="CHEBI:44337"/>
        <dbReference type="ChEBI" id="CHEBI:57287"/>
        <dbReference type="ChEBI" id="CHEBI:57288"/>
        <dbReference type="EC" id="2.3.1.1"/>
    </reaction>
</comment>
<feature type="binding site" evidence="13">
    <location>
        <position position="186"/>
    </location>
    <ligand>
        <name>substrate</name>
    </ligand>
</feature>
<evidence type="ECO:0000313" key="15">
    <source>
        <dbReference type="Proteomes" id="UP000295788"/>
    </source>
</evidence>
<dbReference type="FunFam" id="3.30.2330.10:FF:000001">
    <property type="entry name" value="Arginine biosynthesis bifunctional protein ArgJ, mitochondrial"/>
    <property type="match status" value="1"/>
</dbReference>